<keyword evidence="6 8" id="KW-0560">Oxidoreductase</keyword>
<evidence type="ECO:0000313" key="11">
    <source>
        <dbReference type="Proteomes" id="UP001354989"/>
    </source>
</evidence>
<evidence type="ECO:0000256" key="1">
    <source>
        <dbReference type="ARBA" id="ARBA00001917"/>
    </source>
</evidence>
<dbReference type="CDD" id="cd02135">
    <property type="entry name" value="YdjA-like"/>
    <property type="match status" value="1"/>
</dbReference>
<dbReference type="PIRSF" id="PIRSF000232">
    <property type="entry name" value="YdjA"/>
    <property type="match status" value="1"/>
</dbReference>
<proteinExistence type="inferred from homology"/>
<gene>
    <name evidence="10" type="ORF">PEPS_00080</name>
</gene>
<dbReference type="InterPro" id="IPR029479">
    <property type="entry name" value="Nitroreductase"/>
</dbReference>
<reference evidence="10 11" key="1">
    <citation type="submission" date="2021-12" db="EMBL/GenBank/DDBJ databases">
        <title>Genome sequencing of bacteria with rrn-lacking chromosome and rrn-plasmid.</title>
        <authorList>
            <person name="Anda M."/>
            <person name="Iwasaki W."/>
        </authorList>
    </citation>
    <scope>NUCLEOTIDE SEQUENCE [LARGE SCALE GENOMIC DNA]</scope>
    <source>
        <strain evidence="10 11">NBRC 101262</strain>
    </source>
</reference>
<evidence type="ECO:0000256" key="2">
    <source>
        <dbReference type="ARBA" id="ARBA00007118"/>
    </source>
</evidence>
<protein>
    <recommendedName>
        <fullName evidence="8">Putative NAD(P)H nitroreductase</fullName>
        <ecNumber evidence="8">1.-.-.-</ecNumber>
    </recommendedName>
</protein>
<evidence type="ECO:0000256" key="5">
    <source>
        <dbReference type="ARBA" id="ARBA00022857"/>
    </source>
</evidence>
<dbReference type="SUPFAM" id="SSF55469">
    <property type="entry name" value="FMN-dependent nitroreductase-like"/>
    <property type="match status" value="1"/>
</dbReference>
<dbReference type="PANTHER" id="PTHR43821:SF1">
    <property type="entry name" value="NAD(P)H NITROREDUCTASE YDJA-RELATED"/>
    <property type="match status" value="1"/>
</dbReference>
<dbReference type="Proteomes" id="UP001354989">
    <property type="component" value="Chromosome"/>
</dbReference>
<name>A0ABN6L3X8_9BACT</name>
<evidence type="ECO:0000256" key="4">
    <source>
        <dbReference type="ARBA" id="ARBA00022643"/>
    </source>
</evidence>
<dbReference type="InterPro" id="IPR000415">
    <property type="entry name" value="Nitroreductase-like"/>
</dbReference>
<dbReference type="PANTHER" id="PTHR43821">
    <property type="entry name" value="NAD(P)H NITROREDUCTASE YDJA-RELATED"/>
    <property type="match status" value="1"/>
</dbReference>
<keyword evidence="5 8" id="KW-0521">NADP</keyword>
<comment type="similarity">
    <text evidence="2 8">Belongs to the nitroreductase family.</text>
</comment>
<dbReference type="RefSeq" id="WP_332919395.1">
    <property type="nucleotide sequence ID" value="NZ_AP025292.1"/>
</dbReference>
<organism evidence="10 11">
    <name type="scientific">Persicobacter psychrovividus</name>
    <dbReference type="NCBI Taxonomy" id="387638"/>
    <lineage>
        <taxon>Bacteria</taxon>
        <taxon>Pseudomonadati</taxon>
        <taxon>Bacteroidota</taxon>
        <taxon>Cytophagia</taxon>
        <taxon>Cytophagales</taxon>
        <taxon>Persicobacteraceae</taxon>
        <taxon>Persicobacter</taxon>
    </lineage>
</organism>
<dbReference type="EMBL" id="AP025292">
    <property type="protein sequence ID" value="BDC97727.1"/>
    <property type="molecule type" value="Genomic_DNA"/>
</dbReference>
<evidence type="ECO:0000313" key="10">
    <source>
        <dbReference type="EMBL" id="BDC97727.1"/>
    </source>
</evidence>
<keyword evidence="11" id="KW-1185">Reference proteome</keyword>
<accession>A0ABN6L3X8</accession>
<evidence type="ECO:0000256" key="3">
    <source>
        <dbReference type="ARBA" id="ARBA00022630"/>
    </source>
</evidence>
<comment type="cofactor">
    <cofactor evidence="1 8">
        <name>FMN</name>
        <dbReference type="ChEBI" id="CHEBI:58210"/>
    </cofactor>
</comment>
<evidence type="ECO:0000259" key="9">
    <source>
        <dbReference type="Pfam" id="PF00881"/>
    </source>
</evidence>
<evidence type="ECO:0000256" key="6">
    <source>
        <dbReference type="ARBA" id="ARBA00023002"/>
    </source>
</evidence>
<keyword evidence="3 8" id="KW-0285">Flavoprotein</keyword>
<dbReference type="EC" id="1.-.-.-" evidence="8"/>
<keyword evidence="7 8" id="KW-0520">NAD</keyword>
<evidence type="ECO:0000256" key="8">
    <source>
        <dbReference type="PIRNR" id="PIRNR000232"/>
    </source>
</evidence>
<keyword evidence="4 8" id="KW-0288">FMN</keyword>
<dbReference type="InterPro" id="IPR026021">
    <property type="entry name" value="YdjA-like"/>
</dbReference>
<dbReference type="Gene3D" id="3.40.109.10">
    <property type="entry name" value="NADH Oxidase"/>
    <property type="match status" value="1"/>
</dbReference>
<feature type="domain" description="Nitroreductase" evidence="9">
    <location>
        <begin position="12"/>
        <end position="173"/>
    </location>
</feature>
<sequence>MNLPTDYIDQLIAKRRSIYPDQYTGEVIDDGVIEQLLENARWAPTHKLTQPWAFTVFTGAGLQQLADFQSTLYKKVAEEQGTFKEEKFQKLANKPLKSSHIIAIGMRRDPKQLVPEVEEVAAVAMAVQNMYLSATAYGIGCYWGSGGVTYFPEAKAFFDLGEEDQLLGFLYLGVPEKWPLKHKRAPLSEKVRWVR</sequence>
<dbReference type="Pfam" id="PF00881">
    <property type="entry name" value="Nitroreductase"/>
    <property type="match status" value="1"/>
</dbReference>
<evidence type="ECO:0000256" key="7">
    <source>
        <dbReference type="ARBA" id="ARBA00023027"/>
    </source>
</evidence>
<dbReference type="InterPro" id="IPR052530">
    <property type="entry name" value="NAD(P)H_nitroreductase"/>
</dbReference>